<evidence type="ECO:0000313" key="9">
    <source>
        <dbReference type="Proteomes" id="UP000247922"/>
    </source>
</evidence>
<dbReference type="SUPFAM" id="SSF53167">
    <property type="entry name" value="Purine and uridine phosphorylases"/>
    <property type="match status" value="1"/>
</dbReference>
<feature type="active site" description="Proton donor" evidence="6">
    <location>
        <position position="198"/>
    </location>
</feature>
<dbReference type="GO" id="GO:0008930">
    <property type="term" value="F:methylthioadenosine nucleosidase activity"/>
    <property type="evidence" value="ECO:0007669"/>
    <property type="project" value="UniProtKB-UniRule"/>
</dbReference>
<reference evidence="8 9" key="1">
    <citation type="submission" date="2018-05" db="EMBL/GenBank/DDBJ databases">
        <title>Genomic Encyclopedia of Type Strains, Phase IV (KMG-IV): sequencing the most valuable type-strain genomes for metagenomic binning, comparative biology and taxonomic classification.</title>
        <authorList>
            <person name="Goeker M."/>
        </authorList>
    </citation>
    <scope>NUCLEOTIDE SEQUENCE [LARGE SCALE GENOMIC DNA]</scope>
    <source>
        <strain evidence="8 9">DSM 22440</strain>
    </source>
</reference>
<feature type="binding site" evidence="6">
    <location>
        <position position="78"/>
    </location>
    <ligand>
        <name>substrate</name>
    </ligand>
</feature>
<comment type="function">
    <text evidence="6">Catalyzes the irreversible cleavage of the glycosidic bond in both 5'-methylthioadenosine (MTA) and S-adenosylhomocysteine (SAH/AdoHcy) to adenine and the corresponding thioribose, 5'-methylthioribose and S-ribosylhomocysteine, respectively. Also cleaves 5'-deoxyadenosine, a toxic by-product of radical S-adenosylmethionine (SAM) enzymes, into 5-deoxyribose and adenine.</text>
</comment>
<dbReference type="InterPro" id="IPR000845">
    <property type="entry name" value="Nucleoside_phosphorylase_d"/>
</dbReference>
<dbReference type="GO" id="GO:0008782">
    <property type="term" value="F:adenosylhomocysteine nucleosidase activity"/>
    <property type="evidence" value="ECO:0007669"/>
    <property type="project" value="UniProtKB-UniRule"/>
</dbReference>
<dbReference type="NCBIfam" id="NF004079">
    <property type="entry name" value="PRK05584.1"/>
    <property type="match status" value="1"/>
</dbReference>
<dbReference type="HAMAP" id="MF_01684">
    <property type="entry name" value="Salvage_MtnN"/>
    <property type="match status" value="1"/>
</dbReference>
<evidence type="ECO:0000256" key="2">
    <source>
        <dbReference type="ARBA" id="ARBA00022605"/>
    </source>
</evidence>
<dbReference type="EC" id="3.2.2.9" evidence="6"/>
<dbReference type="OrthoDB" id="9792278at2"/>
<keyword evidence="2 6" id="KW-0028">Amino-acid biosynthesis</keyword>
<evidence type="ECO:0000256" key="4">
    <source>
        <dbReference type="ARBA" id="ARBA00023167"/>
    </source>
</evidence>
<feature type="binding site" evidence="6">
    <location>
        <position position="153"/>
    </location>
    <ligand>
        <name>substrate</name>
    </ligand>
</feature>
<keyword evidence="9" id="KW-1185">Reference proteome</keyword>
<dbReference type="Gene3D" id="3.40.50.1580">
    <property type="entry name" value="Nucleoside phosphorylase domain"/>
    <property type="match status" value="1"/>
</dbReference>
<dbReference type="InterPro" id="IPR035994">
    <property type="entry name" value="Nucleoside_phosphorylase_sf"/>
</dbReference>
<organism evidence="8 9">
    <name type="scientific">Streptohalobacillus salinus</name>
    <dbReference type="NCBI Taxonomy" id="621096"/>
    <lineage>
        <taxon>Bacteria</taxon>
        <taxon>Bacillati</taxon>
        <taxon>Bacillota</taxon>
        <taxon>Bacilli</taxon>
        <taxon>Bacillales</taxon>
        <taxon>Bacillaceae</taxon>
        <taxon>Streptohalobacillus</taxon>
    </lineage>
</organism>
<keyword evidence="4 6" id="KW-0486">Methionine biosynthesis</keyword>
<proteinExistence type="inferred from homology"/>
<sequence length="231" mass="25207">MTIGIIGAMDQEVQLLKDHMNISKETTIANCLYIEGQLDGIEVVLLKSGIGKVNAALATTILLDRFKVEWVINTGSAGGLDQSLSVGDVVIGKEVVHHDVDVRAFNYQYGQVPGMPERYLADLRLIEATEAAIKDKNEVTAKQGLIATGDSFMQTEAQTYVVLNHFPEAMAVEMEAAAIAQVCYQYQVPFVIIRSLSDIAGKTSSVSFDQYLDQAATHAATLIMRVIKKIK</sequence>
<evidence type="ECO:0000256" key="1">
    <source>
        <dbReference type="ARBA" id="ARBA00004945"/>
    </source>
</evidence>
<evidence type="ECO:0000256" key="5">
    <source>
        <dbReference type="ARBA" id="ARBA00050313"/>
    </source>
</evidence>
<comment type="similarity">
    <text evidence="6">Belongs to the PNP/UDP phosphorylase family. MtnN subfamily.</text>
</comment>
<dbReference type="PANTHER" id="PTHR46832:SF1">
    <property type="entry name" value="5'-METHYLTHIOADENOSINE_S-ADENOSYLHOMOCYSTEINE NUCLEOSIDASE"/>
    <property type="match status" value="1"/>
</dbReference>
<comment type="catalytic activity">
    <reaction evidence="6">
        <text>S-methyl-5'-thioadenosine + H2O = 5-(methylsulfanyl)-D-ribose + adenine</text>
        <dbReference type="Rhea" id="RHEA:13617"/>
        <dbReference type="ChEBI" id="CHEBI:15377"/>
        <dbReference type="ChEBI" id="CHEBI:16708"/>
        <dbReference type="ChEBI" id="CHEBI:17509"/>
        <dbReference type="ChEBI" id="CHEBI:78440"/>
        <dbReference type="EC" id="3.2.2.9"/>
    </reaction>
</comment>
<dbReference type="Pfam" id="PF01048">
    <property type="entry name" value="PNP_UDP_1"/>
    <property type="match status" value="1"/>
</dbReference>
<dbReference type="GO" id="GO:0019284">
    <property type="term" value="P:L-methionine salvage from S-adenosylmethionine"/>
    <property type="evidence" value="ECO:0007669"/>
    <property type="project" value="TreeGrafter"/>
</dbReference>
<dbReference type="AlphaFoldDB" id="A0A2V3WH44"/>
<dbReference type="PANTHER" id="PTHR46832">
    <property type="entry name" value="5'-METHYLTHIOADENOSINE/S-ADENOSYLHOMOCYSTEINE NUCLEOSIDASE"/>
    <property type="match status" value="1"/>
</dbReference>
<dbReference type="GO" id="GO:0005829">
    <property type="term" value="C:cytosol"/>
    <property type="evidence" value="ECO:0007669"/>
    <property type="project" value="TreeGrafter"/>
</dbReference>
<dbReference type="CDD" id="cd09008">
    <property type="entry name" value="MTAN"/>
    <property type="match status" value="1"/>
</dbReference>
<comment type="pathway">
    <text evidence="1 6">Amino-acid biosynthesis; L-methionine biosynthesis via salvage pathway; S-methyl-5-thio-alpha-D-ribose 1-phosphate from S-methyl-5'-thioadenosine (hydrolase route): step 1/2.</text>
</comment>
<dbReference type="Proteomes" id="UP000247922">
    <property type="component" value="Unassembled WGS sequence"/>
</dbReference>
<dbReference type="NCBIfam" id="TIGR01704">
    <property type="entry name" value="MTA_SAH-Nsdase"/>
    <property type="match status" value="1"/>
</dbReference>
<evidence type="ECO:0000256" key="3">
    <source>
        <dbReference type="ARBA" id="ARBA00022801"/>
    </source>
</evidence>
<comment type="catalytic activity">
    <reaction evidence="6">
        <text>S-adenosyl-L-homocysteine + H2O = S-(5-deoxy-D-ribos-5-yl)-L-homocysteine + adenine</text>
        <dbReference type="Rhea" id="RHEA:17805"/>
        <dbReference type="ChEBI" id="CHEBI:15377"/>
        <dbReference type="ChEBI" id="CHEBI:16708"/>
        <dbReference type="ChEBI" id="CHEBI:57856"/>
        <dbReference type="ChEBI" id="CHEBI:58195"/>
        <dbReference type="EC" id="3.2.2.9"/>
    </reaction>
</comment>
<evidence type="ECO:0000313" key="8">
    <source>
        <dbReference type="EMBL" id="PXW91595.1"/>
    </source>
</evidence>
<keyword evidence="3 6" id="KW-0378">Hydrolase</keyword>
<dbReference type="RefSeq" id="WP_110250899.1">
    <property type="nucleotide sequence ID" value="NZ_QJJR01000004.1"/>
</dbReference>
<dbReference type="GO" id="GO:0009164">
    <property type="term" value="P:nucleoside catabolic process"/>
    <property type="evidence" value="ECO:0007669"/>
    <property type="project" value="InterPro"/>
</dbReference>
<feature type="active site" description="Proton acceptor" evidence="6">
    <location>
        <position position="12"/>
    </location>
</feature>
<dbReference type="UniPathway" id="UPA00904">
    <property type="reaction ID" value="UER00871"/>
</dbReference>
<gene>
    <name evidence="6" type="primary">mtnN</name>
    <name evidence="8" type="ORF">DES38_10421</name>
</gene>
<name>A0A2V3WH44_9BACI</name>
<protein>
    <recommendedName>
        <fullName evidence="6">5'-methylthioadenosine/S-adenosylhomocysteine nucleosidase</fullName>
        <shortName evidence="6">MTA/SAH nucleosidase</shortName>
        <shortName evidence="6">MTAN</shortName>
        <ecNumber evidence="6">3.2.2.9</ecNumber>
    </recommendedName>
    <alternativeName>
        <fullName evidence="6">5'-deoxyadenosine nucleosidase</fullName>
        <shortName evidence="6">DOA nucleosidase</shortName>
        <shortName evidence="6">dAdo nucleosidase</shortName>
    </alternativeName>
    <alternativeName>
        <fullName evidence="6">5'-methylthioadenosine nucleosidase</fullName>
        <shortName evidence="6">MTA nucleosidase</shortName>
    </alternativeName>
    <alternativeName>
        <fullName evidence="6">S-adenosylhomocysteine nucleosidase</fullName>
        <shortName evidence="6">AdoHcy nucleosidase</shortName>
        <shortName evidence="6">SAH nucleosidase</shortName>
        <shortName evidence="6">SRH nucleosidase</shortName>
    </alternativeName>
</protein>
<accession>A0A2V3WH44</accession>
<evidence type="ECO:0000259" key="7">
    <source>
        <dbReference type="Pfam" id="PF01048"/>
    </source>
</evidence>
<comment type="catalytic activity">
    <reaction evidence="5">
        <text>5'-deoxyadenosine + H2O = 5-deoxy-D-ribose + adenine</text>
        <dbReference type="Rhea" id="RHEA:29859"/>
        <dbReference type="ChEBI" id="CHEBI:15377"/>
        <dbReference type="ChEBI" id="CHEBI:16708"/>
        <dbReference type="ChEBI" id="CHEBI:17319"/>
        <dbReference type="ChEBI" id="CHEBI:149540"/>
        <dbReference type="EC" id="3.2.2.9"/>
    </reaction>
    <physiologicalReaction direction="left-to-right" evidence="5">
        <dbReference type="Rhea" id="RHEA:29860"/>
    </physiologicalReaction>
</comment>
<feature type="domain" description="Nucleoside phosphorylase" evidence="7">
    <location>
        <begin position="2"/>
        <end position="228"/>
    </location>
</feature>
<dbReference type="FunFam" id="3.40.50.1580:FF:000001">
    <property type="entry name" value="MTA/SAH nucleosidase family protein"/>
    <property type="match status" value="1"/>
</dbReference>
<dbReference type="EMBL" id="QJJR01000004">
    <property type="protein sequence ID" value="PXW91595.1"/>
    <property type="molecule type" value="Genomic_DNA"/>
</dbReference>
<feature type="binding site" evidence="6">
    <location>
        <begin position="174"/>
        <end position="175"/>
    </location>
    <ligand>
        <name>substrate</name>
    </ligand>
</feature>
<dbReference type="InterPro" id="IPR010049">
    <property type="entry name" value="MTA_SAH_Nsdase"/>
</dbReference>
<evidence type="ECO:0000256" key="6">
    <source>
        <dbReference type="HAMAP-Rule" id="MF_01684"/>
    </source>
</evidence>
<dbReference type="GO" id="GO:0019509">
    <property type="term" value="P:L-methionine salvage from methylthioadenosine"/>
    <property type="evidence" value="ECO:0007669"/>
    <property type="project" value="UniProtKB-UniRule"/>
</dbReference>
<comment type="caution">
    <text evidence="8">The sequence shown here is derived from an EMBL/GenBank/DDBJ whole genome shotgun (WGS) entry which is preliminary data.</text>
</comment>